<name>A0A4V0YZZ3_KTERU</name>
<dbReference type="SUPFAM" id="SSF53850">
    <property type="entry name" value="Periplasmic binding protein-like II"/>
    <property type="match status" value="1"/>
</dbReference>
<gene>
    <name evidence="6" type="ORF">EPA93_37790</name>
</gene>
<comment type="subcellular location">
    <subcellularLocation>
        <location evidence="1">Cell envelope</location>
    </subcellularLocation>
</comment>
<dbReference type="CDD" id="cd13585">
    <property type="entry name" value="PBP2_TMBP_like"/>
    <property type="match status" value="1"/>
</dbReference>
<dbReference type="OrthoDB" id="2515880at2"/>
<evidence type="ECO:0000256" key="5">
    <source>
        <dbReference type="SAM" id="SignalP"/>
    </source>
</evidence>
<feature type="signal peptide" evidence="5">
    <location>
        <begin position="1"/>
        <end position="20"/>
    </location>
</feature>
<dbReference type="Pfam" id="PF01547">
    <property type="entry name" value="SBP_bac_1"/>
    <property type="match status" value="1"/>
</dbReference>
<accession>A0A4V0YZZ3</accession>
<keyword evidence="4 5" id="KW-0732">Signal</keyword>
<evidence type="ECO:0000313" key="7">
    <source>
        <dbReference type="Proteomes" id="UP000290365"/>
    </source>
</evidence>
<keyword evidence="7" id="KW-1185">Reference proteome</keyword>
<reference evidence="6 7" key="1">
    <citation type="submission" date="2019-01" db="EMBL/GenBank/DDBJ databases">
        <title>Ktedonosporobacter rubrisoli SCAWS-G2.</title>
        <authorList>
            <person name="Huang Y."/>
            <person name="Yan B."/>
        </authorList>
    </citation>
    <scope>NUCLEOTIDE SEQUENCE [LARGE SCALE GENOMIC DNA]</scope>
    <source>
        <strain evidence="6 7">SCAWS-G2</strain>
    </source>
</reference>
<dbReference type="RefSeq" id="WP_129892482.1">
    <property type="nucleotide sequence ID" value="NZ_CP035758.1"/>
</dbReference>
<dbReference type="AlphaFoldDB" id="A0A4V0YZZ3"/>
<evidence type="ECO:0000256" key="2">
    <source>
        <dbReference type="ARBA" id="ARBA00008520"/>
    </source>
</evidence>
<dbReference type="KEGG" id="kbs:EPA93_37790"/>
<dbReference type="Gene3D" id="3.40.190.10">
    <property type="entry name" value="Periplasmic binding protein-like II"/>
    <property type="match status" value="1"/>
</dbReference>
<sequence length="420" mass="46984">MKRWILSVCLLCLCASPLSACGQAGRPEAVTVIRYALWNQNQLGFMQRLAQMFERRHPGLKIQLEVTPPSQYFTNLETGVIGGGAPDIFTMNEANFLKYAEHHILLPLNRFVGEAGPNLADFMDVALSPFVIDGRLYALPKDAATVGLWYNKQLFRQAHLAFPDASWDWARLREAARRLTDPRRGIYGIAAPVADQTGFYNTILQSGGTILSADRRSSGFATASARAGLQFWLDLLKDRSSPTLEQMSDTAPLSLFEAGRLAMLYEGSWRAADFSANAYTRQHMDVTVLPHGKTRAVVVSATAMAINAATRYPQLAWEFIKFVDAQQAAQISRQTDLFLPVHKHLLTRWVKANQQFHLQAFVDELPNAAPYPFSRNTAAWLDLQNSILSNVWANRISLSVGTLQLAEQMNQILQEERQIS</sequence>
<evidence type="ECO:0000256" key="3">
    <source>
        <dbReference type="ARBA" id="ARBA00022448"/>
    </source>
</evidence>
<comment type="similarity">
    <text evidence="2">Belongs to the bacterial solute-binding protein 1 family.</text>
</comment>
<dbReference type="InterPro" id="IPR050490">
    <property type="entry name" value="Bact_solute-bd_prot1"/>
</dbReference>
<dbReference type="GO" id="GO:0030313">
    <property type="term" value="C:cell envelope"/>
    <property type="evidence" value="ECO:0007669"/>
    <property type="project" value="UniProtKB-SubCell"/>
</dbReference>
<evidence type="ECO:0000256" key="1">
    <source>
        <dbReference type="ARBA" id="ARBA00004196"/>
    </source>
</evidence>
<protein>
    <submittedName>
        <fullName evidence="6">Sugar ABC transporter substrate-binding protein</fullName>
    </submittedName>
</protein>
<dbReference type="PANTHER" id="PTHR43649">
    <property type="entry name" value="ARABINOSE-BINDING PROTEIN-RELATED"/>
    <property type="match status" value="1"/>
</dbReference>
<dbReference type="InterPro" id="IPR006059">
    <property type="entry name" value="SBP"/>
</dbReference>
<feature type="chain" id="PRO_5020874526" evidence="5">
    <location>
        <begin position="21"/>
        <end position="420"/>
    </location>
</feature>
<evidence type="ECO:0000313" key="6">
    <source>
        <dbReference type="EMBL" id="QBD81421.1"/>
    </source>
</evidence>
<dbReference type="Proteomes" id="UP000290365">
    <property type="component" value="Chromosome"/>
</dbReference>
<dbReference type="EMBL" id="CP035758">
    <property type="protein sequence ID" value="QBD81421.1"/>
    <property type="molecule type" value="Genomic_DNA"/>
</dbReference>
<dbReference type="PANTHER" id="PTHR43649:SF31">
    <property type="entry name" value="SN-GLYCEROL-3-PHOSPHATE-BINDING PERIPLASMIC PROTEIN UGPB"/>
    <property type="match status" value="1"/>
</dbReference>
<organism evidence="6 7">
    <name type="scientific">Ktedonosporobacter rubrisoli</name>
    <dbReference type="NCBI Taxonomy" id="2509675"/>
    <lineage>
        <taxon>Bacteria</taxon>
        <taxon>Bacillati</taxon>
        <taxon>Chloroflexota</taxon>
        <taxon>Ktedonobacteria</taxon>
        <taxon>Ktedonobacterales</taxon>
        <taxon>Ktedonosporobacteraceae</taxon>
        <taxon>Ktedonosporobacter</taxon>
    </lineage>
</organism>
<keyword evidence="3" id="KW-0813">Transport</keyword>
<evidence type="ECO:0000256" key="4">
    <source>
        <dbReference type="ARBA" id="ARBA00022729"/>
    </source>
</evidence>
<proteinExistence type="inferred from homology"/>